<protein>
    <recommendedName>
        <fullName evidence="2">N-acetyltransferase domain-containing protein</fullName>
    </recommendedName>
</protein>
<dbReference type="PANTHER" id="PTHR20916:SF26">
    <property type="entry name" value="CYSTEINE-RICH PROTEIN 2-BINDING PROTEIN"/>
    <property type="match status" value="1"/>
</dbReference>
<dbReference type="AlphaFoldDB" id="A0A482X6F0"/>
<name>A0A482X6F0_LAOST</name>
<dbReference type="InterPro" id="IPR000182">
    <property type="entry name" value="GNAT_dom"/>
</dbReference>
<feature type="region of interest" description="Disordered" evidence="1">
    <location>
        <begin position="176"/>
        <end position="202"/>
    </location>
</feature>
<feature type="compositionally biased region" description="Low complexity" evidence="1">
    <location>
        <begin position="75"/>
        <end position="87"/>
    </location>
</feature>
<feature type="compositionally biased region" description="Acidic residues" evidence="1">
    <location>
        <begin position="64"/>
        <end position="74"/>
    </location>
</feature>
<gene>
    <name evidence="3" type="ORF">LSTR_LSTR000209</name>
</gene>
<dbReference type="InParanoid" id="A0A482X6F0"/>
<dbReference type="InterPro" id="IPR016181">
    <property type="entry name" value="Acyl_CoA_acyltransferase"/>
</dbReference>
<dbReference type="SMR" id="A0A482X6F0"/>
<proteinExistence type="predicted"/>
<evidence type="ECO:0000256" key="1">
    <source>
        <dbReference type="SAM" id="MobiDB-lite"/>
    </source>
</evidence>
<dbReference type="OrthoDB" id="4080456at2759"/>
<accession>A0A482X6F0</accession>
<dbReference type="SUPFAM" id="SSF55729">
    <property type="entry name" value="Acyl-CoA N-acyltransferases (Nat)"/>
    <property type="match status" value="1"/>
</dbReference>
<dbReference type="STRING" id="195883.A0A482X6F0"/>
<dbReference type="Proteomes" id="UP000291343">
    <property type="component" value="Unassembled WGS sequence"/>
</dbReference>
<sequence>MKKGIEQEDLPINNNHSWLAEHDYSCKYPLNCDILVEDDSGSESENEIHFNNIGSCSTTTDNYTDSENDDDLNCESETSSNESSSESNDTHKHVWPWMDKKSLDGYSDAFIPLSSYEEHVLLEDLETAVKMIPNENLDQSIYRLHSKLKLRLLKRSQRCKYFNFDNYLHSYHEKKSIRKRREGDEKNHKVKNDHTPSNDVEDTLLSRGVYPDVDVVRSQYTNRTLKPFIWRDALCRPPYLRLLHELKQQKCVTSDDSITTQDFIDYSYLKPQHIQTINNLCCRYFWPGINVKDTLRHPDFSCVALYKKLIVGFAFLDPDFSPTETYLTFLFTRPQWRGAGLASFMIYHLIQTCVGKDIILHVAADNPAILLYQKFGFKVEQFIYNFYDKYIPVDNQRCKHALFLRLSR</sequence>
<dbReference type="PROSITE" id="PS51186">
    <property type="entry name" value="GNAT"/>
    <property type="match status" value="1"/>
</dbReference>
<evidence type="ECO:0000313" key="4">
    <source>
        <dbReference type="Proteomes" id="UP000291343"/>
    </source>
</evidence>
<dbReference type="FunFam" id="3.40.630.30:FF:000013">
    <property type="entry name" value="cysteine-rich protein 2-binding protein-like"/>
    <property type="match status" value="1"/>
</dbReference>
<dbReference type="PANTHER" id="PTHR20916">
    <property type="entry name" value="CYSTEINE AND GLYCINE-RICH PROTEIN 2 BINDING PROTEIN"/>
    <property type="match status" value="1"/>
</dbReference>
<dbReference type="GO" id="GO:0004402">
    <property type="term" value="F:histone acetyltransferase activity"/>
    <property type="evidence" value="ECO:0007669"/>
    <property type="project" value="TreeGrafter"/>
</dbReference>
<feature type="domain" description="N-acetyltransferase" evidence="2">
    <location>
        <begin position="264"/>
        <end position="408"/>
    </location>
</feature>
<feature type="compositionally biased region" description="Basic and acidic residues" evidence="1">
    <location>
        <begin position="181"/>
        <end position="196"/>
    </location>
</feature>
<evidence type="ECO:0000313" key="3">
    <source>
        <dbReference type="EMBL" id="RZF41495.1"/>
    </source>
</evidence>
<feature type="region of interest" description="Disordered" evidence="1">
    <location>
        <begin position="59"/>
        <end position="91"/>
    </location>
</feature>
<comment type="caution">
    <text evidence="3">The sequence shown here is derived from an EMBL/GenBank/DDBJ whole genome shotgun (WGS) entry which is preliminary data.</text>
</comment>
<dbReference type="Gene3D" id="3.40.630.30">
    <property type="match status" value="1"/>
</dbReference>
<evidence type="ECO:0000259" key="2">
    <source>
        <dbReference type="PROSITE" id="PS51186"/>
    </source>
</evidence>
<keyword evidence="4" id="KW-1185">Reference proteome</keyword>
<dbReference type="CDD" id="cd04301">
    <property type="entry name" value="NAT_SF"/>
    <property type="match status" value="1"/>
</dbReference>
<dbReference type="Pfam" id="PF00583">
    <property type="entry name" value="Acetyltransf_1"/>
    <property type="match status" value="1"/>
</dbReference>
<dbReference type="EMBL" id="QKKF02016774">
    <property type="protein sequence ID" value="RZF41495.1"/>
    <property type="molecule type" value="Genomic_DNA"/>
</dbReference>
<reference evidence="3 4" key="1">
    <citation type="journal article" date="2017" name="Gigascience">
        <title>Genome sequence of the small brown planthopper, Laodelphax striatellus.</title>
        <authorList>
            <person name="Zhu J."/>
            <person name="Jiang F."/>
            <person name="Wang X."/>
            <person name="Yang P."/>
            <person name="Bao Y."/>
            <person name="Zhao W."/>
            <person name="Wang W."/>
            <person name="Lu H."/>
            <person name="Wang Q."/>
            <person name="Cui N."/>
            <person name="Li J."/>
            <person name="Chen X."/>
            <person name="Luo L."/>
            <person name="Yu J."/>
            <person name="Kang L."/>
            <person name="Cui F."/>
        </authorList>
    </citation>
    <scope>NUCLEOTIDE SEQUENCE [LARGE SCALE GENOMIC DNA]</scope>
    <source>
        <strain evidence="3">Lst14</strain>
    </source>
</reference>
<organism evidence="3 4">
    <name type="scientific">Laodelphax striatellus</name>
    <name type="common">Small brown planthopper</name>
    <name type="synonym">Delphax striatella</name>
    <dbReference type="NCBI Taxonomy" id="195883"/>
    <lineage>
        <taxon>Eukaryota</taxon>
        <taxon>Metazoa</taxon>
        <taxon>Ecdysozoa</taxon>
        <taxon>Arthropoda</taxon>
        <taxon>Hexapoda</taxon>
        <taxon>Insecta</taxon>
        <taxon>Pterygota</taxon>
        <taxon>Neoptera</taxon>
        <taxon>Paraneoptera</taxon>
        <taxon>Hemiptera</taxon>
        <taxon>Auchenorrhyncha</taxon>
        <taxon>Fulgoroidea</taxon>
        <taxon>Delphacidae</taxon>
        <taxon>Criomorphinae</taxon>
        <taxon>Laodelphax</taxon>
    </lineage>
</organism>